<reference evidence="3 5" key="2">
    <citation type="submission" date="2019-06" db="EMBL/GenBank/DDBJ databases">
        <title>Draft genome sequences of 15 bacterial species constituting the stable defined intestinal microbiota of the GM15 gnotobiotic mouse model.</title>
        <authorList>
            <person name="Elie C."/>
            <person name="Mathieu A."/>
            <person name="Saliou A."/>
            <person name="Darnaud M."/>
            <person name="Leulier F."/>
            <person name="Tamellini A."/>
        </authorList>
    </citation>
    <scope>NUCLEOTIDE SEQUENCE [LARGE SCALE GENOMIC DNA]</scope>
    <source>
        <strain evidence="3 5">JM4-15</strain>
    </source>
</reference>
<dbReference type="GO" id="GO:0016998">
    <property type="term" value="P:cell wall macromolecule catabolic process"/>
    <property type="evidence" value="ECO:0007669"/>
    <property type="project" value="InterPro"/>
</dbReference>
<dbReference type="EMBL" id="QXWZ01000030">
    <property type="protein sequence ID" value="NBI79981.1"/>
    <property type="molecule type" value="Genomic_DNA"/>
</dbReference>
<dbReference type="InterPro" id="IPR017853">
    <property type="entry name" value="GH"/>
</dbReference>
<dbReference type="PROSITE" id="PS51904">
    <property type="entry name" value="GLYCOSYL_HYDROL_F25_2"/>
    <property type="match status" value="1"/>
</dbReference>
<dbReference type="OrthoDB" id="9765879at2"/>
<dbReference type="AlphaFoldDB" id="A0A845SYR7"/>
<evidence type="ECO:0000313" key="4">
    <source>
        <dbReference type="Proteomes" id="UP000446348"/>
    </source>
</evidence>
<dbReference type="Gene3D" id="3.20.20.80">
    <property type="entry name" value="Glycosidases"/>
    <property type="match status" value="1"/>
</dbReference>
<accession>A0A845SYR7</accession>
<dbReference type="PANTHER" id="PTHR34135:SF2">
    <property type="entry name" value="LYSOZYME"/>
    <property type="match status" value="1"/>
</dbReference>
<reference evidence="2 4" key="1">
    <citation type="submission" date="2018-08" db="EMBL/GenBank/DDBJ databases">
        <title>Murine metabolic-syndrome-specific gut microbial biobank.</title>
        <authorList>
            <person name="Liu C."/>
        </authorList>
    </citation>
    <scope>NUCLEOTIDE SEQUENCE [LARGE SCALE GENOMIC DNA]</scope>
    <source>
        <strain evidence="2 4">X69</strain>
    </source>
</reference>
<evidence type="ECO:0000313" key="5">
    <source>
        <dbReference type="Proteomes" id="UP000462501"/>
    </source>
</evidence>
<comment type="similarity">
    <text evidence="1">Belongs to the glycosyl hydrolase 25 family.</text>
</comment>
<dbReference type="GO" id="GO:0016052">
    <property type="term" value="P:carbohydrate catabolic process"/>
    <property type="evidence" value="ECO:0007669"/>
    <property type="project" value="TreeGrafter"/>
</dbReference>
<dbReference type="EMBL" id="VIQT01000018">
    <property type="protein sequence ID" value="NDO40068.1"/>
    <property type="molecule type" value="Genomic_DNA"/>
</dbReference>
<sequence>MGEVIKGIDISSHQGDIDFERVKADGVRFVVIKAGQGLREMGTFRQKYLPAVLAAGLDWGAYWWSDAVTVAEAQKEAAAFVKALDGLRPTYPVYMDQEYDSPCGQWGVGKNKQLRTDMAKAFLKVLEDAGYYAGLYASTNWLQHWVDDRQLEAYDKWVAQYAPKCTYTGSYGMWQHHGDVPGFVGRVDGISVPVDINACYRDYPEIIRANLLNGWTREDKPGAPGTSEEETISIPKTELEGLRDDLAAALRSVKRMLEELGHGAA</sequence>
<evidence type="ECO:0000256" key="1">
    <source>
        <dbReference type="ARBA" id="ARBA00010646"/>
    </source>
</evidence>
<dbReference type="InterPro" id="IPR002053">
    <property type="entry name" value="Glyco_hydro_25"/>
</dbReference>
<dbReference type="RefSeq" id="WP_160210706.1">
    <property type="nucleotide sequence ID" value="NZ_CAMUSJ010000029.1"/>
</dbReference>
<dbReference type="Proteomes" id="UP000446348">
    <property type="component" value="Unassembled WGS sequence"/>
</dbReference>
<proteinExistence type="inferred from homology"/>
<comment type="caution">
    <text evidence="3">The sequence shown here is derived from an EMBL/GenBank/DDBJ whole genome shotgun (WGS) entry which is preliminary data.</text>
</comment>
<dbReference type="SUPFAM" id="SSF51445">
    <property type="entry name" value="(Trans)glycosidases"/>
    <property type="match status" value="1"/>
</dbReference>
<dbReference type="CDD" id="cd06414">
    <property type="entry name" value="GH25_LytC-like"/>
    <property type="match status" value="1"/>
</dbReference>
<dbReference type="GO" id="GO:0003796">
    <property type="term" value="F:lysozyme activity"/>
    <property type="evidence" value="ECO:0007669"/>
    <property type="project" value="InterPro"/>
</dbReference>
<evidence type="ECO:0000313" key="2">
    <source>
        <dbReference type="EMBL" id="NBI79981.1"/>
    </source>
</evidence>
<evidence type="ECO:0008006" key="6">
    <source>
        <dbReference type="Google" id="ProtNLM"/>
    </source>
</evidence>
<dbReference type="PANTHER" id="PTHR34135">
    <property type="entry name" value="LYSOZYME"/>
    <property type="match status" value="1"/>
</dbReference>
<evidence type="ECO:0000313" key="3">
    <source>
        <dbReference type="EMBL" id="NDO40068.1"/>
    </source>
</evidence>
<dbReference type="Pfam" id="PF01183">
    <property type="entry name" value="Glyco_hydro_25"/>
    <property type="match status" value="1"/>
</dbReference>
<dbReference type="GO" id="GO:0009253">
    <property type="term" value="P:peptidoglycan catabolic process"/>
    <property type="evidence" value="ECO:0007669"/>
    <property type="project" value="InterPro"/>
</dbReference>
<organism evidence="3 5">
    <name type="scientific">Anaerotruncus colihominis</name>
    <dbReference type="NCBI Taxonomy" id="169435"/>
    <lineage>
        <taxon>Bacteria</taxon>
        <taxon>Bacillati</taxon>
        <taxon>Bacillota</taxon>
        <taxon>Clostridia</taxon>
        <taxon>Eubacteriales</taxon>
        <taxon>Oscillospiraceae</taxon>
        <taxon>Anaerotruncus</taxon>
    </lineage>
</organism>
<gene>
    <name evidence="2" type="ORF">D3Z39_14135</name>
    <name evidence="3" type="ORF">FMM72_12625</name>
</gene>
<protein>
    <recommendedName>
        <fullName evidence="6">Lysozyme</fullName>
    </recommendedName>
</protein>
<name>A0A845SYR7_9FIRM</name>
<dbReference type="Proteomes" id="UP000462501">
    <property type="component" value="Unassembled WGS sequence"/>
</dbReference>